<accession>A0A0S7BNB2</accession>
<proteinExistence type="predicted"/>
<dbReference type="AlphaFoldDB" id="A0A0S7BNB2"/>
<dbReference type="Pfam" id="PF02597">
    <property type="entry name" value="ThiS"/>
    <property type="match status" value="1"/>
</dbReference>
<dbReference type="InterPro" id="IPR016155">
    <property type="entry name" value="Mopterin_synth/thiamin_S_b"/>
</dbReference>
<dbReference type="STRING" id="360412.LARV_03609"/>
<evidence type="ECO:0000313" key="2">
    <source>
        <dbReference type="Proteomes" id="UP000055060"/>
    </source>
</evidence>
<dbReference type="EMBL" id="DF967972">
    <property type="protein sequence ID" value="GAP15816.1"/>
    <property type="molecule type" value="Genomic_DNA"/>
</dbReference>
<reference evidence="1" key="1">
    <citation type="submission" date="2015-07" db="EMBL/GenBank/DDBJ databases">
        <title>Draft Genome Sequences of Anaerolinea thermolimosa IMO-1, Bellilinea caldifistulae GOMI-1, Leptolinea tardivitalis YMTK-2, Levilinea saccharolytica KIBI-1,Longilinea arvoryzae KOME-1, Previously Described as Members of the Anaerolineaceae (Chloroflexi).</title>
        <authorList>
            <person name="Sekiguchi Y."/>
            <person name="Ohashi A."/>
            <person name="Matsuura N."/>
            <person name="Tourlousse M.D."/>
        </authorList>
    </citation>
    <scope>NUCLEOTIDE SEQUENCE [LARGE SCALE GENOMIC DNA]</scope>
    <source>
        <strain evidence="1">KOME-1</strain>
    </source>
</reference>
<name>A0A0S7BNB2_9CHLR</name>
<gene>
    <name evidence="1" type="ORF">LARV_03609</name>
</gene>
<dbReference type="Proteomes" id="UP000055060">
    <property type="component" value="Unassembled WGS sequence"/>
</dbReference>
<dbReference type="SUPFAM" id="SSF54285">
    <property type="entry name" value="MoaD/ThiS"/>
    <property type="match status" value="1"/>
</dbReference>
<dbReference type="InterPro" id="IPR012675">
    <property type="entry name" value="Beta-grasp_dom_sf"/>
</dbReference>
<keyword evidence="2" id="KW-1185">Reference proteome</keyword>
<organism evidence="1">
    <name type="scientific">Longilinea arvoryzae</name>
    <dbReference type="NCBI Taxonomy" id="360412"/>
    <lineage>
        <taxon>Bacteria</taxon>
        <taxon>Bacillati</taxon>
        <taxon>Chloroflexota</taxon>
        <taxon>Anaerolineae</taxon>
        <taxon>Anaerolineales</taxon>
        <taxon>Anaerolineaceae</taxon>
        <taxon>Longilinea</taxon>
    </lineage>
</organism>
<protein>
    <submittedName>
        <fullName evidence="1">Sulfur transfer protein</fullName>
    </submittedName>
</protein>
<sequence>MIVLIRLHTTLQRVSPDQKTGLLEMALPPGACVQDVLARLNLTANDADLLLVLNRRVVDADAWLADGDRLDLIPAISGG</sequence>
<dbReference type="Gene3D" id="3.10.20.30">
    <property type="match status" value="1"/>
</dbReference>
<dbReference type="RefSeq" id="WP_075074962.1">
    <property type="nucleotide sequence ID" value="NZ_DF967972.1"/>
</dbReference>
<evidence type="ECO:0000313" key="1">
    <source>
        <dbReference type="EMBL" id="GAP15816.1"/>
    </source>
</evidence>
<dbReference type="InterPro" id="IPR003749">
    <property type="entry name" value="ThiS/MoaD-like"/>
</dbReference>